<proteinExistence type="inferred from homology"/>
<keyword evidence="2" id="KW-0378">Hydrolase</keyword>
<evidence type="ECO:0000313" key="6">
    <source>
        <dbReference type="EMBL" id="KAJ8613549.1"/>
    </source>
</evidence>
<organism evidence="6 7">
    <name type="scientific">Chrysophaeum taylorii</name>
    <dbReference type="NCBI Taxonomy" id="2483200"/>
    <lineage>
        <taxon>Eukaryota</taxon>
        <taxon>Sar</taxon>
        <taxon>Stramenopiles</taxon>
        <taxon>Ochrophyta</taxon>
        <taxon>Pelagophyceae</taxon>
        <taxon>Pelagomonadales</taxon>
        <taxon>Pelagomonadaceae</taxon>
        <taxon>Chrysophaeum</taxon>
    </lineage>
</organism>
<reference evidence="6" key="1">
    <citation type="submission" date="2023-01" db="EMBL/GenBank/DDBJ databases">
        <title>Metagenome sequencing of chrysophaentin producing Chrysophaeum taylorii.</title>
        <authorList>
            <person name="Davison J."/>
            <person name="Bewley C."/>
        </authorList>
    </citation>
    <scope>NUCLEOTIDE SEQUENCE</scope>
    <source>
        <strain evidence="6">NIES-1699</strain>
    </source>
</reference>
<dbReference type="SUPFAM" id="SSF51445">
    <property type="entry name" value="(Trans)glycosidases"/>
    <property type="match status" value="1"/>
</dbReference>
<feature type="transmembrane region" description="Helical" evidence="5">
    <location>
        <begin position="414"/>
        <end position="431"/>
    </location>
</feature>
<dbReference type="InterPro" id="IPR000490">
    <property type="entry name" value="Glyco_hydro_17"/>
</dbReference>
<dbReference type="InterPro" id="IPR044965">
    <property type="entry name" value="Glyco_hydro_17_plant"/>
</dbReference>
<accession>A0AAD7UPW4</accession>
<evidence type="ECO:0000256" key="3">
    <source>
        <dbReference type="RuleBase" id="RU004335"/>
    </source>
</evidence>
<dbReference type="Gene3D" id="3.20.20.80">
    <property type="entry name" value="Glycosidases"/>
    <property type="match status" value="1"/>
</dbReference>
<name>A0AAD7UPW4_9STRA</name>
<keyword evidence="7" id="KW-1185">Reference proteome</keyword>
<dbReference type="InterPro" id="IPR017853">
    <property type="entry name" value="GH"/>
</dbReference>
<evidence type="ECO:0000256" key="1">
    <source>
        <dbReference type="ARBA" id="ARBA00008773"/>
    </source>
</evidence>
<evidence type="ECO:0000256" key="2">
    <source>
        <dbReference type="ARBA" id="ARBA00022801"/>
    </source>
</evidence>
<dbReference type="AlphaFoldDB" id="A0AAD7UPW4"/>
<keyword evidence="5" id="KW-1133">Transmembrane helix</keyword>
<feature type="region of interest" description="Disordered" evidence="4">
    <location>
        <begin position="507"/>
        <end position="546"/>
    </location>
</feature>
<dbReference type="EMBL" id="JAQMWT010000028">
    <property type="protein sequence ID" value="KAJ8613549.1"/>
    <property type="molecule type" value="Genomic_DNA"/>
</dbReference>
<keyword evidence="5" id="KW-0472">Membrane</keyword>
<dbReference type="GO" id="GO:0005975">
    <property type="term" value="P:carbohydrate metabolic process"/>
    <property type="evidence" value="ECO:0007669"/>
    <property type="project" value="InterPro"/>
</dbReference>
<keyword evidence="5" id="KW-0812">Transmembrane</keyword>
<dbReference type="PANTHER" id="PTHR32227">
    <property type="entry name" value="GLUCAN ENDO-1,3-BETA-GLUCOSIDASE BG1-RELATED-RELATED"/>
    <property type="match status" value="1"/>
</dbReference>
<dbReference type="Pfam" id="PF00332">
    <property type="entry name" value="Glyco_hydro_17"/>
    <property type="match status" value="1"/>
</dbReference>
<evidence type="ECO:0000256" key="4">
    <source>
        <dbReference type="SAM" id="MobiDB-lite"/>
    </source>
</evidence>
<dbReference type="GO" id="GO:0004553">
    <property type="term" value="F:hydrolase activity, hydrolyzing O-glycosyl compounds"/>
    <property type="evidence" value="ECO:0007669"/>
    <property type="project" value="InterPro"/>
</dbReference>
<sequence>MRNVGVIIAPRLEQQGFPQEGSDAKRQPSIGATLKKVGDEGVKRARLLTYGATEIREAAVALGSGAKIAVSIPDLEVNRAGQFYEFAEAFCTEVSPFVSAGTVDLVVVGVTPPSGVGADVARMASLANATRNIARACRNQNATVPVSTCFSLSVLRSSFPPSQSLFAAPGPLIPILTHLRDTKAPFVIEIDPYLAWRQSYYDISLDYALFGLEPPGPPEFVDPLSGVSYWNLFDAMVDAVRWALFRERFGDLQVVVGSVGWPSGWLPATTTKSRRPSPPGLPRPEDAANNDEGDQDPQAAEDGAGATLAHAARFNSRLASHMNCTHSAVPTARLDLDGCAATVAYVYQADDPPPATGSNTFGGTLRWGICAYTGNLKYSLRTGAVLVASMSRSKDRGPCDPLCLAHAISRARKVVLIAVASVVLLLVFFLIKKDKRRKLFRRHSADSVATVIRSARFAAQENLQNARANTLNSHYQKTLSTRFFGGSTQPTGLRAIAESVYSDDDAASLTHEPASSKPVLLNGNSHHHHHHHHHHNKRDCDDDAVL</sequence>
<gene>
    <name evidence="6" type="ORF">CTAYLR_002189</name>
</gene>
<evidence type="ECO:0000256" key="5">
    <source>
        <dbReference type="SAM" id="Phobius"/>
    </source>
</evidence>
<comment type="similarity">
    <text evidence="1 3">Belongs to the glycosyl hydrolase 17 family.</text>
</comment>
<feature type="region of interest" description="Disordered" evidence="4">
    <location>
        <begin position="267"/>
        <end position="305"/>
    </location>
</feature>
<feature type="compositionally biased region" description="Basic residues" evidence="4">
    <location>
        <begin position="525"/>
        <end position="537"/>
    </location>
</feature>
<evidence type="ECO:0000313" key="7">
    <source>
        <dbReference type="Proteomes" id="UP001230188"/>
    </source>
</evidence>
<protein>
    <submittedName>
        <fullName evidence="6">Uncharacterized protein</fullName>
    </submittedName>
</protein>
<dbReference type="Proteomes" id="UP001230188">
    <property type="component" value="Unassembled WGS sequence"/>
</dbReference>
<comment type="caution">
    <text evidence="6">The sequence shown here is derived from an EMBL/GenBank/DDBJ whole genome shotgun (WGS) entry which is preliminary data.</text>
</comment>